<keyword evidence="3 4" id="KW-0949">S-adenosyl-L-methionine</keyword>
<dbReference type="PROSITE" id="PS51679">
    <property type="entry name" value="SAM_MT_C5"/>
    <property type="match status" value="1"/>
</dbReference>
<accession>A0A9P1GEV2</accession>
<keyword evidence="2 4" id="KW-0808">Transferase</keyword>
<dbReference type="PANTHER" id="PTHR46098:SF1">
    <property type="entry name" value="TRNA (CYTOSINE(38)-C(5))-METHYLTRANSFERASE"/>
    <property type="match status" value="1"/>
</dbReference>
<dbReference type="GO" id="GO:0008168">
    <property type="term" value="F:methyltransferase activity"/>
    <property type="evidence" value="ECO:0007669"/>
    <property type="project" value="UniProtKB-KW"/>
</dbReference>
<dbReference type="SUPFAM" id="SSF53335">
    <property type="entry name" value="S-adenosyl-L-methionine-dependent methyltransferases"/>
    <property type="match status" value="1"/>
</dbReference>
<evidence type="ECO:0000256" key="1">
    <source>
        <dbReference type="ARBA" id="ARBA00022603"/>
    </source>
</evidence>
<feature type="active site" evidence="4">
    <location>
        <position position="100"/>
    </location>
</feature>
<dbReference type="PRINTS" id="PR00105">
    <property type="entry name" value="C5METTRFRASE"/>
</dbReference>
<evidence type="ECO:0000256" key="2">
    <source>
        <dbReference type="ARBA" id="ARBA00022679"/>
    </source>
</evidence>
<dbReference type="AlphaFoldDB" id="A0A9P1GEV2"/>
<reference evidence="6" key="2">
    <citation type="submission" date="2024-04" db="EMBL/GenBank/DDBJ databases">
        <authorList>
            <person name="Chen Y."/>
            <person name="Shah S."/>
            <person name="Dougan E. K."/>
            <person name="Thang M."/>
            <person name="Chan C."/>
        </authorList>
    </citation>
    <scope>NUCLEOTIDE SEQUENCE [LARGE SCALE GENOMIC DNA]</scope>
</reference>
<dbReference type="PANTHER" id="PTHR46098">
    <property type="entry name" value="TRNA (CYTOSINE(38)-C(5))-METHYLTRANSFERASE"/>
    <property type="match status" value="1"/>
</dbReference>
<dbReference type="EMBL" id="CAMXCT020004824">
    <property type="protein sequence ID" value="CAL1163843.1"/>
    <property type="molecule type" value="Genomic_DNA"/>
</dbReference>
<protein>
    <submittedName>
        <fullName evidence="7">DNA (Cytosine-5)-methyltransferase</fullName>
    </submittedName>
</protein>
<gene>
    <name evidence="5" type="ORF">C1SCF055_LOCUS35738</name>
</gene>
<dbReference type="GO" id="GO:0032259">
    <property type="term" value="P:methylation"/>
    <property type="evidence" value="ECO:0007669"/>
    <property type="project" value="UniProtKB-KW"/>
</dbReference>
<dbReference type="InterPro" id="IPR050750">
    <property type="entry name" value="C5-MTase"/>
</dbReference>
<keyword evidence="1 4" id="KW-0489">Methyltransferase</keyword>
<dbReference type="Proteomes" id="UP001152797">
    <property type="component" value="Unassembled WGS sequence"/>
</dbReference>
<evidence type="ECO:0000313" key="7">
    <source>
        <dbReference type="EMBL" id="CAL4797780.1"/>
    </source>
</evidence>
<dbReference type="EMBL" id="CAMXCT010004824">
    <property type="protein sequence ID" value="CAI4010468.1"/>
    <property type="molecule type" value="Genomic_DNA"/>
</dbReference>
<reference evidence="5" key="1">
    <citation type="submission" date="2022-10" db="EMBL/GenBank/DDBJ databases">
        <authorList>
            <person name="Chen Y."/>
            <person name="Dougan E. K."/>
            <person name="Chan C."/>
            <person name="Rhodes N."/>
            <person name="Thang M."/>
        </authorList>
    </citation>
    <scope>NUCLEOTIDE SEQUENCE</scope>
</reference>
<evidence type="ECO:0000313" key="6">
    <source>
        <dbReference type="EMBL" id="CAL1163843.1"/>
    </source>
</evidence>
<dbReference type="EMBL" id="CAMXCT030004824">
    <property type="protein sequence ID" value="CAL4797780.1"/>
    <property type="molecule type" value="Genomic_DNA"/>
</dbReference>
<keyword evidence="8" id="KW-1185">Reference proteome</keyword>
<name>A0A9P1GEV2_9DINO</name>
<evidence type="ECO:0000256" key="4">
    <source>
        <dbReference type="PROSITE-ProRule" id="PRU01016"/>
    </source>
</evidence>
<proteinExistence type="inferred from homology"/>
<dbReference type="Pfam" id="PF00145">
    <property type="entry name" value="DNA_methylase"/>
    <property type="match status" value="1"/>
</dbReference>
<evidence type="ECO:0000313" key="5">
    <source>
        <dbReference type="EMBL" id="CAI4010468.1"/>
    </source>
</evidence>
<evidence type="ECO:0000313" key="8">
    <source>
        <dbReference type="Proteomes" id="UP001152797"/>
    </source>
</evidence>
<organism evidence="5">
    <name type="scientific">Cladocopium goreaui</name>
    <dbReference type="NCBI Taxonomy" id="2562237"/>
    <lineage>
        <taxon>Eukaryota</taxon>
        <taxon>Sar</taxon>
        <taxon>Alveolata</taxon>
        <taxon>Dinophyceae</taxon>
        <taxon>Suessiales</taxon>
        <taxon>Symbiodiniaceae</taxon>
        <taxon>Cladocopium</taxon>
    </lineage>
</organism>
<dbReference type="InterPro" id="IPR029063">
    <property type="entry name" value="SAM-dependent_MTases_sf"/>
</dbReference>
<comment type="similarity">
    <text evidence="4">Belongs to the class I-like SAM-binding methyltransferase superfamily. C5-methyltransferase family.</text>
</comment>
<sequence length="613" mass="67508">MAYAAAGGSAATSSAAPLAPGLAPLRVLELFAGIGGMRMSLQRAELPHQIVAAFDVSELCEKAYRHNFGGEEWKKKTIECLKPQELDALGADVWLMSPPCQPFTRAGKRKDHEDDRSRGLLHLIGLLPLIEVPPAAILLENVVGFERSECRQRLLSALGSGWEMAEFALDPEDFGLPNRRPRYYGLFRHPERLRLRCLAPAESSGGCFWSQVKEEAEPLLQGRCARSEEMRPLGDFLQDPAALALEEQTLGASIEVPQEVMRTRQQKDQRYDIHQRADYTSACLTKANGKLPFGHSPLVLQHEEEEKFLEQRPKLSSQGSGSGAATDHVWQEGLRVRYLSPVEQLRLMGFPESYSFPASLKFKDICSLVGNSLNCRIVSSLLPFLVEAPAALDLEDICSLVGNSLNCRIVSSLLPFLVEAPAALDLEGCRRASELAARTDVFFCLGSTAVLIGEADLHDLHESVCLRLLKAKDWDDALEVCAQVDGDGGVKLVAMNGTEHCTLAESEGDPMLNFVLGPKMSNYKDPRRLEVLRFLAALILEAFLAFGHGGSRRHAWCRVPGAQEQRRRFPGAAHVMGEAAARMMGPDGLEARSNPPVVDEVVMLIYMVFVRNV</sequence>
<dbReference type="Gene3D" id="3.90.120.10">
    <property type="entry name" value="DNA Methylase, subunit A, domain 2"/>
    <property type="match status" value="1"/>
</dbReference>
<dbReference type="InterPro" id="IPR001525">
    <property type="entry name" value="C5_MeTfrase"/>
</dbReference>
<evidence type="ECO:0000256" key="3">
    <source>
        <dbReference type="ARBA" id="ARBA00022691"/>
    </source>
</evidence>
<comment type="caution">
    <text evidence="5">The sequence shown here is derived from an EMBL/GenBank/DDBJ whole genome shotgun (WGS) entry which is preliminary data.</text>
</comment>
<dbReference type="OrthoDB" id="414133at2759"/>
<dbReference type="Gene3D" id="3.40.50.150">
    <property type="entry name" value="Vaccinia Virus protein VP39"/>
    <property type="match status" value="1"/>
</dbReference>